<dbReference type="EMBL" id="GDID01005729">
    <property type="protein sequence ID" value="JAP90877.1"/>
    <property type="molecule type" value="Transcribed_RNA"/>
</dbReference>
<reference evidence="2" key="1">
    <citation type="submission" date="2015-07" db="EMBL/GenBank/DDBJ databases">
        <title>Adaptation to a free-living lifestyle via gene acquisitions in the diplomonad Trepomonas sp. PC1.</title>
        <authorList>
            <person name="Xu F."/>
            <person name="Jerlstrom-Hultqvist J."/>
            <person name="Kolisko M."/>
            <person name="Simpson A.G.B."/>
            <person name="Roger A.J."/>
            <person name="Svard S.G."/>
            <person name="Andersson J.O."/>
        </authorList>
    </citation>
    <scope>NUCLEOTIDE SEQUENCE</scope>
    <source>
        <strain evidence="2">PC1</strain>
    </source>
</reference>
<protein>
    <recommendedName>
        <fullName evidence="3">Transmembrane protein</fullName>
    </recommendedName>
</protein>
<keyword evidence="1" id="KW-1133">Transmembrane helix</keyword>
<feature type="transmembrane region" description="Helical" evidence="1">
    <location>
        <begin position="476"/>
        <end position="494"/>
    </location>
</feature>
<evidence type="ECO:0000256" key="1">
    <source>
        <dbReference type="SAM" id="Phobius"/>
    </source>
</evidence>
<evidence type="ECO:0008006" key="3">
    <source>
        <dbReference type="Google" id="ProtNLM"/>
    </source>
</evidence>
<organism evidence="2">
    <name type="scientific">Trepomonas sp. PC1</name>
    <dbReference type="NCBI Taxonomy" id="1076344"/>
    <lineage>
        <taxon>Eukaryota</taxon>
        <taxon>Metamonada</taxon>
        <taxon>Diplomonadida</taxon>
        <taxon>Hexamitidae</taxon>
        <taxon>Hexamitinae</taxon>
        <taxon>Trepomonas</taxon>
    </lineage>
</organism>
<gene>
    <name evidence="2" type="ORF">TPC1_17685</name>
</gene>
<accession>A0A146K2D4</accession>
<proteinExistence type="predicted"/>
<evidence type="ECO:0000313" key="2">
    <source>
        <dbReference type="EMBL" id="JAP90877.1"/>
    </source>
</evidence>
<feature type="non-terminal residue" evidence="2">
    <location>
        <position position="1"/>
    </location>
</feature>
<dbReference type="AlphaFoldDB" id="A0A146K2D4"/>
<name>A0A146K2D4_9EUKA</name>
<sequence length="506" mass="56481">LALILMLNCFDGKSVAFYKRTTESVELSLNPQLTLTSNQLDICQNTLINQLFTATVQIGSETFVSELVKYTGKEMTIDLPCNDPTKCKFEVVNAFTIAIYSMQFPDDNIKLDGVAGEFSTEIFNHVDCKQNVVAVVNAIAGQQSIIVSSSNVQTCKTGQESLELYYGFVNGDEQLTLPSSLPPALLHTDYVQFYNNLGLMCGTLTGEEQTKCNTLTDLAISQDIPQAILYLKNPIEIVYQEQTIQKNQTIQAKLTTIINAVSVDCFDHAHLNIQKEKFFIEIEPGAMQNCLDKVSVIDNDTVKMVLIVSQNKDQTGLFIEQTAELTQQLGSVITFDFNCSNVNATCDQLKQMFYLADNASYYMYYKLGLDDDIVFKAEINVQVQKFDAEVNLIEFFDDKMCVEFTSSVAMIQQVSVTFGQQKIYFTADLQLGTKTYCVENAFQLEQANFAELTFIGSSTVSNVPISLLTTSHSSKYEFVAVGVIILIVGATVLLRQMKCNCRCRKK</sequence>
<keyword evidence="1" id="KW-0472">Membrane</keyword>
<keyword evidence="1" id="KW-0812">Transmembrane</keyword>